<sequence>MILTVVPVNVRSVVGLLGVGLVLAAVVRWSPDVGSASVEEWRPPAGYAVADTVSLDASRTVRLWVGPAGWYVESGSDGRGDSAVGASGGRDQFAVSEVLGGFVGTVPTRGARAVTVRAPGGTTVRAAVHDGLFLTRAFATESQLLVTPLDAVGTPLTAEVTVPLTLS</sequence>
<keyword evidence="2" id="KW-1185">Reference proteome</keyword>
<name>A0A239FR12_9ACTN</name>
<dbReference type="AlphaFoldDB" id="A0A239FR12"/>
<evidence type="ECO:0000313" key="1">
    <source>
        <dbReference type="EMBL" id="SNS59270.1"/>
    </source>
</evidence>
<gene>
    <name evidence="1" type="ORF">SAMN05421812_10138</name>
</gene>
<organism evidence="1 2">
    <name type="scientific">Asanoa hainanensis</name>
    <dbReference type="NCBI Taxonomy" id="560556"/>
    <lineage>
        <taxon>Bacteria</taxon>
        <taxon>Bacillati</taxon>
        <taxon>Actinomycetota</taxon>
        <taxon>Actinomycetes</taxon>
        <taxon>Micromonosporales</taxon>
        <taxon>Micromonosporaceae</taxon>
        <taxon>Asanoa</taxon>
    </lineage>
</organism>
<reference evidence="1 2" key="1">
    <citation type="submission" date="2017-06" db="EMBL/GenBank/DDBJ databases">
        <authorList>
            <person name="Kim H.J."/>
            <person name="Triplett B.A."/>
        </authorList>
    </citation>
    <scope>NUCLEOTIDE SEQUENCE [LARGE SCALE GENOMIC DNA]</scope>
    <source>
        <strain evidence="1 2">CGMCC 4.5593</strain>
    </source>
</reference>
<proteinExistence type="predicted"/>
<evidence type="ECO:0000313" key="2">
    <source>
        <dbReference type="Proteomes" id="UP000198362"/>
    </source>
</evidence>
<dbReference type="EMBL" id="FZPH01000001">
    <property type="protein sequence ID" value="SNS59270.1"/>
    <property type="molecule type" value="Genomic_DNA"/>
</dbReference>
<dbReference type="Proteomes" id="UP000198362">
    <property type="component" value="Unassembled WGS sequence"/>
</dbReference>
<protein>
    <submittedName>
        <fullName evidence="1">Uncharacterized protein</fullName>
    </submittedName>
</protein>
<accession>A0A239FR12</accession>